<evidence type="ECO:0000256" key="1">
    <source>
        <dbReference type="ARBA" id="ARBA00012513"/>
    </source>
</evidence>
<keyword evidence="12" id="KW-1185">Reference proteome</keyword>
<protein>
    <recommendedName>
        <fullName evidence="1">non-specific serine/threonine protein kinase</fullName>
        <ecNumber evidence="1">2.7.11.1</ecNumber>
    </recommendedName>
</protein>
<evidence type="ECO:0000256" key="7">
    <source>
        <dbReference type="ARBA" id="ARBA00047899"/>
    </source>
</evidence>
<keyword evidence="3" id="KW-0808">Transferase</keyword>
<evidence type="ECO:0000256" key="6">
    <source>
        <dbReference type="ARBA" id="ARBA00022840"/>
    </source>
</evidence>
<evidence type="ECO:0000256" key="5">
    <source>
        <dbReference type="ARBA" id="ARBA00022777"/>
    </source>
</evidence>
<dbReference type="InterPro" id="IPR000719">
    <property type="entry name" value="Prot_kinase_dom"/>
</dbReference>
<comment type="catalytic activity">
    <reaction evidence="8">
        <text>L-seryl-[protein] + ATP = O-phospho-L-seryl-[protein] + ADP + H(+)</text>
        <dbReference type="Rhea" id="RHEA:17989"/>
        <dbReference type="Rhea" id="RHEA-COMP:9863"/>
        <dbReference type="Rhea" id="RHEA-COMP:11604"/>
        <dbReference type="ChEBI" id="CHEBI:15378"/>
        <dbReference type="ChEBI" id="CHEBI:29999"/>
        <dbReference type="ChEBI" id="CHEBI:30616"/>
        <dbReference type="ChEBI" id="CHEBI:83421"/>
        <dbReference type="ChEBI" id="CHEBI:456216"/>
        <dbReference type="EC" id="2.7.11.1"/>
    </reaction>
</comment>
<keyword evidence="6" id="KW-0067">ATP-binding</keyword>
<proteinExistence type="predicted"/>
<evidence type="ECO:0000256" key="3">
    <source>
        <dbReference type="ARBA" id="ARBA00022679"/>
    </source>
</evidence>
<evidence type="ECO:0000259" key="10">
    <source>
        <dbReference type="PROSITE" id="PS50011"/>
    </source>
</evidence>
<organism evidence="11 12">
    <name type="scientific">Aduncisulcus paluster</name>
    <dbReference type="NCBI Taxonomy" id="2918883"/>
    <lineage>
        <taxon>Eukaryota</taxon>
        <taxon>Metamonada</taxon>
        <taxon>Carpediemonas-like organisms</taxon>
        <taxon>Aduncisulcus</taxon>
    </lineage>
</organism>
<dbReference type="Proteomes" id="UP001057375">
    <property type="component" value="Unassembled WGS sequence"/>
</dbReference>
<dbReference type="SMART" id="SM00220">
    <property type="entry name" value="S_TKc"/>
    <property type="match status" value="1"/>
</dbReference>
<dbReference type="PANTHER" id="PTHR43671:SF98">
    <property type="entry name" value="SERINE_THREONINE-PROTEIN KINASE NEK11"/>
    <property type="match status" value="1"/>
</dbReference>
<dbReference type="EMBL" id="BQXS01013855">
    <property type="protein sequence ID" value="GKT29795.1"/>
    <property type="molecule type" value="Genomic_DNA"/>
</dbReference>
<dbReference type="InterPro" id="IPR008271">
    <property type="entry name" value="Ser/Thr_kinase_AS"/>
</dbReference>
<dbReference type="PROSITE" id="PS50011">
    <property type="entry name" value="PROTEIN_KINASE_DOM"/>
    <property type="match status" value="1"/>
</dbReference>
<dbReference type="Pfam" id="PF00069">
    <property type="entry name" value="Pkinase"/>
    <property type="match status" value="1"/>
</dbReference>
<reference evidence="11" key="1">
    <citation type="submission" date="2022-03" db="EMBL/GenBank/DDBJ databases">
        <title>Draft genome sequence of Aduncisulcus paluster, a free-living microaerophilic Fornicata.</title>
        <authorList>
            <person name="Yuyama I."/>
            <person name="Kume K."/>
            <person name="Tamura T."/>
            <person name="Inagaki Y."/>
            <person name="Hashimoto T."/>
        </authorList>
    </citation>
    <scope>NUCLEOTIDE SEQUENCE</scope>
    <source>
        <strain evidence="11">NY0171</strain>
    </source>
</reference>
<keyword evidence="9" id="KW-0175">Coiled coil</keyword>
<comment type="catalytic activity">
    <reaction evidence="7">
        <text>L-threonyl-[protein] + ATP = O-phospho-L-threonyl-[protein] + ADP + H(+)</text>
        <dbReference type="Rhea" id="RHEA:46608"/>
        <dbReference type="Rhea" id="RHEA-COMP:11060"/>
        <dbReference type="Rhea" id="RHEA-COMP:11605"/>
        <dbReference type="ChEBI" id="CHEBI:15378"/>
        <dbReference type="ChEBI" id="CHEBI:30013"/>
        <dbReference type="ChEBI" id="CHEBI:30616"/>
        <dbReference type="ChEBI" id="CHEBI:61977"/>
        <dbReference type="ChEBI" id="CHEBI:456216"/>
        <dbReference type="EC" id="2.7.11.1"/>
    </reaction>
</comment>
<sequence length="1378" mass="156008">MVDPDLDDPLTLETLKLLEDTILVEFEYDPDSECDKLIEWGIQATKIGVEAEFEEDMHRNHQSKCEESRILASFVKKGCSPFQDYLSEFHLPRCDPPICYDDPFVIKINENSRFFTEYSGSELVHKTLLGTGNVSFTSLSFPFISVYSVKGIYMQVRKDSGPQHLLLTFTHDDGSITQKYYDFIQPKYMFEWHYLPVKLDNVIMCDIDGGERWIPQELIPGQAKSKSFERVSSIEGIIFVRPNRRETIISHLAPHLGNPEFSSLEEENAELWERLYQQKIKTERRIKKEIDKKEHQIKEQTTLFLQIFKKHDKMLTSLAKQLTLVSDELSKKEKSISTLRSKVSDLESKLLAQRQTSEQEILTMGRKNKSLQLELSFMESRLAGNLISLSNDLQTAYDSTVRLRKTIFGDVSKFVGNDITKWTNETILSNISCLLWFMPGIRSGMLFLRIISFLRSLQNCTVITPSKFISSCGASYPTSPLVFLNGLYNSFHSLHNIIFTLSQRQSSSLISPRDIVSESLYPIPSSPCLKTLNNRVSYLKSLFLLVSSHVNSDHVSCVIETGKRCVSQLKVFLSHIVGITDLECPSTSHLLSACDHVSDEVINCLRHFSSSERSFDEALSQYNNIIKHSRISLDKLGSTDKDEDIHDSRHKSFLSSSIDDYCLILNHDSWDDVISEIADLCELSYDKLSYGEGISCGISKEREFSSKLLHHDEDDISSKFLTSVPFSQDIDSSSPCSVSSISTFLNHDKTRSVFRSTIERLESSSSVSSVYSQYSLTMESITPCVDTLSSCLWSHIFECISQSSLTDSTIISLKGRINGDLTKTGPIGILDLQDCFKEQCKHEKECLTALSNVLKVDCRYARSCESIESVIGCFTNCICSVLDICTEYLHKICEYRCGILCCILRMSELCSWRESVSIVEKSEDEIENLNAEMLELRKLMKGKQMKKEVLIHTIQTQNEKLIQLQDRSKSSSKGYSFKFGLDDEDDEEEYEENVEELTRSLRNNEKKLDKFAKNISTIRCEMNKRYLRCIELQKHASALSSVGFSIPSCLDESLILSYPCVGDGGTDCDDQDEGDADRMGIRRSFGKDEGALPLIFSTGVALGMFSDIQEIRSSGGSDTMSKDRFLHEGNVFSARWQLNDTTRDVVLKFIDIPNDGTGSSDISHGHYRTLLRSAFSARTGSDCPYIISLLSVFYDEHVLTPSKTGAYLVFPFYSNGDMNYWLKKAPRSISSVRLVLKSILHALVHLHRNGIVHCDLKPQNVLIDSDGHGVLCDFEAAVDSSNRMIGILSQTMRVGTPGFIAPELQKSMDAHRHPHPKPSSDIYSFGILLREVFQIMSNYEINPISMPSNLRIILDSCLSLTPSDRPTATKILANKWFL</sequence>
<feature type="coiled-coil region" evidence="9">
    <location>
        <begin position="919"/>
        <end position="946"/>
    </location>
</feature>
<dbReference type="PROSITE" id="PS00108">
    <property type="entry name" value="PROTEIN_KINASE_ST"/>
    <property type="match status" value="1"/>
</dbReference>
<dbReference type="Gene3D" id="1.10.510.10">
    <property type="entry name" value="Transferase(Phosphotransferase) domain 1"/>
    <property type="match status" value="1"/>
</dbReference>
<evidence type="ECO:0000256" key="9">
    <source>
        <dbReference type="SAM" id="Coils"/>
    </source>
</evidence>
<dbReference type="InterPro" id="IPR050660">
    <property type="entry name" value="NEK_Ser/Thr_kinase"/>
</dbReference>
<dbReference type="EC" id="2.7.11.1" evidence="1"/>
<feature type="domain" description="Protein kinase" evidence="10">
    <location>
        <begin position="1094"/>
        <end position="1377"/>
    </location>
</feature>
<evidence type="ECO:0000256" key="8">
    <source>
        <dbReference type="ARBA" id="ARBA00048679"/>
    </source>
</evidence>
<keyword evidence="2" id="KW-0723">Serine/threonine-protein kinase</keyword>
<dbReference type="PANTHER" id="PTHR43671">
    <property type="entry name" value="SERINE/THREONINE-PROTEIN KINASE NEK"/>
    <property type="match status" value="1"/>
</dbReference>
<evidence type="ECO:0000256" key="2">
    <source>
        <dbReference type="ARBA" id="ARBA00022527"/>
    </source>
</evidence>
<evidence type="ECO:0000313" key="12">
    <source>
        <dbReference type="Proteomes" id="UP001057375"/>
    </source>
</evidence>
<evidence type="ECO:0000313" key="11">
    <source>
        <dbReference type="EMBL" id="GKT29795.1"/>
    </source>
</evidence>
<feature type="coiled-coil region" evidence="9">
    <location>
        <begin position="987"/>
        <end position="1014"/>
    </location>
</feature>
<name>A0ABQ5KB59_9EUKA</name>
<gene>
    <name evidence="11" type="ORF">ADUPG1_014204</name>
</gene>
<accession>A0ABQ5KB59</accession>
<evidence type="ECO:0000256" key="4">
    <source>
        <dbReference type="ARBA" id="ARBA00022741"/>
    </source>
</evidence>
<dbReference type="InterPro" id="IPR011009">
    <property type="entry name" value="Kinase-like_dom_sf"/>
</dbReference>
<comment type="caution">
    <text evidence="11">The sequence shown here is derived from an EMBL/GenBank/DDBJ whole genome shotgun (WGS) entry which is preliminary data.</text>
</comment>
<dbReference type="SUPFAM" id="SSF56112">
    <property type="entry name" value="Protein kinase-like (PK-like)"/>
    <property type="match status" value="1"/>
</dbReference>
<keyword evidence="4" id="KW-0547">Nucleotide-binding</keyword>
<keyword evidence="5" id="KW-0418">Kinase</keyword>